<comment type="caution">
    <text evidence="2">The sequence shown here is derived from an EMBL/GenBank/DDBJ whole genome shotgun (WGS) entry which is preliminary data.</text>
</comment>
<evidence type="ECO:0000313" key="2">
    <source>
        <dbReference type="EMBL" id="GAI72003.1"/>
    </source>
</evidence>
<keyword evidence="1" id="KW-0472">Membrane</keyword>
<dbReference type="AlphaFoldDB" id="X1QUT4"/>
<feature type="transmembrane region" description="Helical" evidence="1">
    <location>
        <begin position="198"/>
        <end position="218"/>
    </location>
</feature>
<evidence type="ECO:0000256" key="1">
    <source>
        <dbReference type="SAM" id="Phobius"/>
    </source>
</evidence>
<organism evidence="2">
    <name type="scientific">marine sediment metagenome</name>
    <dbReference type="NCBI Taxonomy" id="412755"/>
    <lineage>
        <taxon>unclassified sequences</taxon>
        <taxon>metagenomes</taxon>
        <taxon>ecological metagenomes</taxon>
    </lineage>
</organism>
<reference evidence="2" key="1">
    <citation type="journal article" date="2014" name="Front. Microbiol.">
        <title>High frequency of phylogenetically diverse reductive dehalogenase-homologous genes in deep subseafloor sedimentary metagenomes.</title>
        <authorList>
            <person name="Kawai M."/>
            <person name="Futagami T."/>
            <person name="Toyoda A."/>
            <person name="Takaki Y."/>
            <person name="Nishi S."/>
            <person name="Hori S."/>
            <person name="Arai W."/>
            <person name="Tsubouchi T."/>
            <person name="Morono Y."/>
            <person name="Uchiyama I."/>
            <person name="Ito T."/>
            <person name="Fujiyama A."/>
            <person name="Inagaki F."/>
            <person name="Takami H."/>
        </authorList>
    </citation>
    <scope>NUCLEOTIDE SEQUENCE</scope>
    <source>
        <strain evidence="2">Expedition CK06-06</strain>
    </source>
</reference>
<protein>
    <submittedName>
        <fullName evidence="2">Uncharacterized protein</fullName>
    </submittedName>
</protein>
<dbReference type="EMBL" id="BARW01002554">
    <property type="protein sequence ID" value="GAI72003.1"/>
    <property type="molecule type" value="Genomic_DNA"/>
</dbReference>
<dbReference type="PROSITE" id="PS51257">
    <property type="entry name" value="PROKAR_LIPOPROTEIN"/>
    <property type="match status" value="1"/>
</dbReference>
<keyword evidence="1" id="KW-1133">Transmembrane helix</keyword>
<proteinExistence type="predicted"/>
<gene>
    <name evidence="2" type="ORF">S12H4_07049</name>
</gene>
<feature type="transmembrane region" description="Helical" evidence="1">
    <location>
        <begin position="7"/>
        <end position="26"/>
    </location>
</feature>
<name>X1QUT4_9ZZZZ</name>
<keyword evidence="1" id="KW-0812">Transmembrane</keyword>
<accession>X1QUT4</accession>
<sequence length="228" mass="26677">MKQKHKIIYSIVLLNFFIFSCCLNLNTKAQDYGYEPGFNEGTELIWEITELDLTSFREIFGFDPNFELGDQNRMIIRSVSEATISYVIKIEFWDYKTDWGLAGEQKTLNIYKNPGLYDEYLFCLTPLEDYLTEVLTYLPSEYYKDGFSIFKQAISDTGKDYLWKKEYDTRGILVEETYYDESTQVIIKLEGTFRIIPFGTQFIGFSIVAIVAIIFISLKKKLIKTTSF</sequence>